<evidence type="ECO:0000256" key="1">
    <source>
        <dbReference type="SAM" id="MobiDB-lite"/>
    </source>
</evidence>
<dbReference type="OrthoDB" id="9451547at2759"/>
<gene>
    <name evidence="2" type="ORF">K437DRAFT_258695</name>
</gene>
<feature type="compositionally biased region" description="Low complexity" evidence="1">
    <location>
        <begin position="390"/>
        <end position="405"/>
    </location>
</feature>
<comment type="caution">
    <text evidence="2">The sequence shown here is derived from an EMBL/GenBank/DDBJ whole genome shotgun (WGS) entry which is preliminary data.</text>
</comment>
<evidence type="ECO:0008006" key="4">
    <source>
        <dbReference type="Google" id="ProtNLM"/>
    </source>
</evidence>
<dbReference type="PANTHER" id="PTHR13384">
    <property type="entry name" value="G PATCH DOMAIN-CONTAINING PROTEIN 1"/>
    <property type="match status" value="1"/>
</dbReference>
<dbReference type="InterPro" id="IPR011333">
    <property type="entry name" value="SKP1/BTB/POZ_sf"/>
</dbReference>
<dbReference type="SUPFAM" id="SSF54695">
    <property type="entry name" value="POZ domain"/>
    <property type="match status" value="1"/>
</dbReference>
<proteinExistence type="predicted"/>
<name>A0A066VJA5_TILAU</name>
<dbReference type="PANTHER" id="PTHR13384:SF16">
    <property type="entry name" value="GROWTH REGULATION PROTEIN"/>
    <property type="match status" value="1"/>
</dbReference>
<dbReference type="EMBL" id="JMSN01000092">
    <property type="protein sequence ID" value="KDN40358.1"/>
    <property type="molecule type" value="Genomic_DNA"/>
</dbReference>
<organism evidence="2 3">
    <name type="scientific">Tilletiaria anomala (strain ATCC 24038 / CBS 436.72 / UBC 951)</name>
    <dbReference type="NCBI Taxonomy" id="1037660"/>
    <lineage>
        <taxon>Eukaryota</taxon>
        <taxon>Fungi</taxon>
        <taxon>Dikarya</taxon>
        <taxon>Basidiomycota</taxon>
        <taxon>Ustilaginomycotina</taxon>
        <taxon>Exobasidiomycetes</taxon>
        <taxon>Georgefischeriales</taxon>
        <taxon>Tilletiariaceae</taxon>
        <taxon>Tilletiaria</taxon>
    </lineage>
</organism>
<dbReference type="InParanoid" id="A0A066VJA5"/>
<dbReference type="GO" id="GO:0005634">
    <property type="term" value="C:nucleus"/>
    <property type="evidence" value="ECO:0007669"/>
    <property type="project" value="TreeGrafter"/>
</dbReference>
<dbReference type="Gene3D" id="3.30.710.10">
    <property type="entry name" value="Potassium Channel Kv1.1, Chain A"/>
    <property type="match status" value="1"/>
</dbReference>
<feature type="region of interest" description="Disordered" evidence="1">
    <location>
        <begin position="385"/>
        <end position="418"/>
    </location>
</feature>
<evidence type="ECO:0000313" key="2">
    <source>
        <dbReference type="EMBL" id="KDN40358.1"/>
    </source>
</evidence>
<evidence type="ECO:0000313" key="3">
    <source>
        <dbReference type="Proteomes" id="UP000027361"/>
    </source>
</evidence>
<dbReference type="AlphaFoldDB" id="A0A066VJA5"/>
<dbReference type="STRING" id="1037660.A0A066VJA5"/>
<dbReference type="GeneID" id="25265049"/>
<accession>A0A066VJA5</accession>
<dbReference type="RefSeq" id="XP_013241369.1">
    <property type="nucleotide sequence ID" value="XM_013385915.1"/>
</dbReference>
<dbReference type="Proteomes" id="UP000027361">
    <property type="component" value="Unassembled WGS sequence"/>
</dbReference>
<sequence length="453" mass="48401">MDNSLATSSSQQSMLSRLVLDLRGSRFVIERETLMNLPESVLLCLFPNGLVLSRNGGGGMNDGDGMEEDEEEVYMVDFDPACLSYVLAFFRSAQDDFYGTATTPGRYRAALSPSSSQGDLAQQQQLQAAGMLPLGGPGGNPLLSKQTIIVLREELEYFAIPAKTSPSLKAQQQSGARPDLPPLRAIDHSLPDAAAALAALEQAYDPDQNEETTNLVTGAPTEKLLLLKHKAGQALLERRHIFTALQRNVNKENNLAEQHLIDMLCMSGFDRSDTWGFRAVEPARCCITSIALVLLKTGITHAGDSKGLEAIAAQAQADDSAAADPTVVAVPQYVDGPGGMKIDQNQLATAQKLLLFWRKPARKCWWDGVDVVVPIDAAADNTSGSNGGFAAASVPSSTAASTPPADGAHAVPGAEASPTAGMTANELELFRSGKGRKVRVWARRVWTLELSLI</sequence>
<keyword evidence="3" id="KW-1185">Reference proteome</keyword>
<reference evidence="2 3" key="1">
    <citation type="submission" date="2014-05" db="EMBL/GenBank/DDBJ databases">
        <title>Draft genome sequence of a rare smut relative, Tilletiaria anomala UBC 951.</title>
        <authorList>
            <consortium name="DOE Joint Genome Institute"/>
            <person name="Toome M."/>
            <person name="Kuo A."/>
            <person name="Henrissat B."/>
            <person name="Lipzen A."/>
            <person name="Tritt A."/>
            <person name="Yoshinaga Y."/>
            <person name="Zane M."/>
            <person name="Barry K."/>
            <person name="Grigoriev I.V."/>
            <person name="Spatafora J.W."/>
            <person name="Aimea M.C."/>
        </authorList>
    </citation>
    <scope>NUCLEOTIDE SEQUENCE [LARGE SCALE GENOMIC DNA]</scope>
    <source>
        <strain evidence="2 3">UBC 951</strain>
    </source>
</reference>
<protein>
    <recommendedName>
        <fullName evidence="4">Phosphatase activator</fullName>
    </recommendedName>
</protein>
<dbReference type="OMA" id="RKCWWGE"/>
<dbReference type="HOGENOM" id="CLU_028899_0_1_1"/>
<dbReference type="GO" id="GO:0003723">
    <property type="term" value="F:RNA binding"/>
    <property type="evidence" value="ECO:0007669"/>
    <property type="project" value="TreeGrafter"/>
</dbReference>
<dbReference type="FunCoup" id="A0A066VJA5">
    <property type="interactions" value="108"/>
</dbReference>